<organism evidence="7 8">
    <name type="scientific">Kitasatospora acidiphila</name>
    <dbReference type="NCBI Taxonomy" id="2567942"/>
    <lineage>
        <taxon>Bacteria</taxon>
        <taxon>Bacillati</taxon>
        <taxon>Actinomycetota</taxon>
        <taxon>Actinomycetes</taxon>
        <taxon>Kitasatosporales</taxon>
        <taxon>Streptomycetaceae</taxon>
        <taxon>Kitasatospora</taxon>
    </lineage>
</organism>
<protein>
    <recommendedName>
        <fullName evidence="2">asparagine synthase (glutamine-hydrolyzing)</fullName>
        <ecNumber evidence="2">6.3.5.4</ecNumber>
    </recommendedName>
</protein>
<feature type="region of interest" description="Disordered" evidence="5">
    <location>
        <begin position="590"/>
        <end position="657"/>
    </location>
</feature>
<dbReference type="SUPFAM" id="SSF52402">
    <property type="entry name" value="Adenine nucleotide alpha hydrolases-like"/>
    <property type="match status" value="1"/>
</dbReference>
<comment type="pathway">
    <text evidence="1">Amino-acid biosynthesis; L-asparagine biosynthesis; L-asparagine from L-aspartate (L-Gln route): step 1/1.</text>
</comment>
<comment type="caution">
    <text evidence="7">The sequence shown here is derived from an EMBL/GenBank/DDBJ whole genome shotgun (WGS) entry which is preliminary data.</text>
</comment>
<dbReference type="EMBL" id="VIGB01000003">
    <property type="protein sequence ID" value="TQF02160.1"/>
    <property type="molecule type" value="Genomic_DNA"/>
</dbReference>
<dbReference type="PANTHER" id="PTHR43284">
    <property type="entry name" value="ASPARAGINE SYNTHETASE (GLUTAMINE-HYDROLYZING)"/>
    <property type="match status" value="1"/>
</dbReference>
<accession>A0A540VZI5</accession>
<dbReference type="GO" id="GO:0004066">
    <property type="term" value="F:asparagine synthase (glutamine-hydrolyzing) activity"/>
    <property type="evidence" value="ECO:0007669"/>
    <property type="project" value="UniProtKB-EC"/>
</dbReference>
<dbReference type="GO" id="GO:0006529">
    <property type="term" value="P:asparagine biosynthetic process"/>
    <property type="evidence" value="ECO:0007669"/>
    <property type="project" value="UniProtKB-KW"/>
</dbReference>
<dbReference type="GO" id="GO:0005829">
    <property type="term" value="C:cytosol"/>
    <property type="evidence" value="ECO:0007669"/>
    <property type="project" value="TreeGrafter"/>
</dbReference>
<keyword evidence="3" id="KW-0061">Asparagine biosynthesis</keyword>
<dbReference type="InterPro" id="IPR001962">
    <property type="entry name" value="Asn_synthase"/>
</dbReference>
<dbReference type="PANTHER" id="PTHR43284:SF1">
    <property type="entry name" value="ASPARAGINE SYNTHETASE"/>
    <property type="match status" value="1"/>
</dbReference>
<comment type="catalytic activity">
    <reaction evidence="4">
        <text>L-aspartate + L-glutamine + ATP + H2O = L-asparagine + L-glutamate + AMP + diphosphate + H(+)</text>
        <dbReference type="Rhea" id="RHEA:12228"/>
        <dbReference type="ChEBI" id="CHEBI:15377"/>
        <dbReference type="ChEBI" id="CHEBI:15378"/>
        <dbReference type="ChEBI" id="CHEBI:29985"/>
        <dbReference type="ChEBI" id="CHEBI:29991"/>
        <dbReference type="ChEBI" id="CHEBI:30616"/>
        <dbReference type="ChEBI" id="CHEBI:33019"/>
        <dbReference type="ChEBI" id="CHEBI:58048"/>
        <dbReference type="ChEBI" id="CHEBI:58359"/>
        <dbReference type="ChEBI" id="CHEBI:456215"/>
        <dbReference type="EC" id="6.3.5.4"/>
    </reaction>
</comment>
<dbReference type="RefSeq" id="WP_141632863.1">
    <property type="nucleotide sequence ID" value="NZ_VIGB01000003.1"/>
</dbReference>
<proteinExistence type="predicted"/>
<dbReference type="Gene3D" id="3.40.50.620">
    <property type="entry name" value="HUPs"/>
    <property type="match status" value="2"/>
</dbReference>
<sequence length="657" mass="70984">MSFGGFSSIRPNLRPDGARYLALACRTWRLGSATARASVTRRQNRIVLVLGWCGALESETSALAHGQVPFDATWRWPGIYTIVEEAAGSTVVHTDPAGAYPIYAARHSGTWAWSTSARLLASLITATIDTQRLACAVFAPSAPALAGQRSFFTGVRQLPPGARVVLPADGSEPRCVPVWRPDPAATGEPGQRLRNALSSAVELRCGIDPTLSCDLSGGLDSTSITVLAALALPSDRRLTAVTVHPADRLDGADLRYARLTAEHYDTRISHQLQALTDRHLPYTGITSVPGTDEPAPSTLTQARLLGQLQWMSQEFGTQLHVTGDGGDSILFQPPIHLADLVHHHHMQRAANEAFGWARLRRRPVTPLLRDAIRAALTSRHAALTTLPQTIGQPGRDDHGQVRWFPLPPFPAWGTGSARRLLAQAAFEAAQTPDDLPDLDAAVRVLVDEIREVARTARADAALAAAASGVELHNPFLDALVMDAVLRTPLDKRPPIYEYKPHLVNAMSQLLPPQVAARTTKGSFDADHFIGLRANLADLVRLTDGHLAAYGLLEPARFRQALRLAAAGLPMPMATMEQALTVEAWLTAHHHYPPRSGSPSRSRRKADESDGSLRRPAGPRPCHRLRPRTGPRGLPHRPSTGIAGTRSRPVAAGGRNIL</sequence>
<dbReference type="SUPFAM" id="SSF56235">
    <property type="entry name" value="N-terminal nucleophile aminohydrolases (Ntn hydrolases)"/>
    <property type="match status" value="1"/>
</dbReference>
<keyword evidence="8" id="KW-1185">Reference proteome</keyword>
<dbReference type="InterPro" id="IPR014729">
    <property type="entry name" value="Rossmann-like_a/b/a_fold"/>
</dbReference>
<dbReference type="EC" id="6.3.5.4" evidence="2"/>
<evidence type="ECO:0000256" key="5">
    <source>
        <dbReference type="SAM" id="MobiDB-lite"/>
    </source>
</evidence>
<dbReference type="NCBIfam" id="NF033561">
    <property type="entry name" value="macrolact_Ik_Al"/>
    <property type="match status" value="1"/>
</dbReference>
<dbReference type="AlphaFoldDB" id="A0A540VZI5"/>
<evidence type="ECO:0000259" key="6">
    <source>
        <dbReference type="Pfam" id="PF00733"/>
    </source>
</evidence>
<dbReference type="InterPro" id="IPR029055">
    <property type="entry name" value="Ntn_hydrolases_N"/>
</dbReference>
<reference evidence="7 8" key="1">
    <citation type="submission" date="2019-06" db="EMBL/GenBank/DDBJ databases">
        <title>Description of Kitasatospora acidophila sp. nov. isolated from pine grove soil, and reclassification of Streptomyces novaecaesareae to Kitasatospora novaeceasareae comb. nov.</title>
        <authorList>
            <person name="Kim M.J."/>
        </authorList>
    </citation>
    <scope>NUCLEOTIDE SEQUENCE [LARGE SCALE GENOMIC DNA]</scope>
    <source>
        <strain evidence="7 8">MMS16-CNU292</strain>
    </source>
</reference>
<dbReference type="Pfam" id="PF00733">
    <property type="entry name" value="Asn_synthase"/>
    <property type="match status" value="1"/>
</dbReference>
<name>A0A540VZI5_9ACTN</name>
<dbReference type="OrthoDB" id="7053173at2"/>
<evidence type="ECO:0000313" key="7">
    <source>
        <dbReference type="EMBL" id="TQF02160.1"/>
    </source>
</evidence>
<evidence type="ECO:0000313" key="8">
    <source>
        <dbReference type="Proteomes" id="UP000319103"/>
    </source>
</evidence>
<feature type="domain" description="Asparagine synthetase" evidence="6">
    <location>
        <begin position="193"/>
        <end position="585"/>
    </location>
</feature>
<evidence type="ECO:0000256" key="1">
    <source>
        <dbReference type="ARBA" id="ARBA00005187"/>
    </source>
</evidence>
<dbReference type="Gene3D" id="3.60.20.10">
    <property type="entry name" value="Glutamine Phosphoribosylpyrophosphate, subunit 1, domain 1"/>
    <property type="match status" value="1"/>
</dbReference>
<evidence type="ECO:0000256" key="4">
    <source>
        <dbReference type="ARBA" id="ARBA00048741"/>
    </source>
</evidence>
<keyword evidence="3" id="KW-0028">Amino-acid biosynthesis</keyword>
<evidence type="ECO:0000256" key="2">
    <source>
        <dbReference type="ARBA" id="ARBA00012737"/>
    </source>
</evidence>
<dbReference type="InterPro" id="IPR051786">
    <property type="entry name" value="ASN_synthetase/amidase"/>
</dbReference>
<gene>
    <name evidence="7" type="ORF">E6W39_07580</name>
</gene>
<evidence type="ECO:0000256" key="3">
    <source>
        <dbReference type="ARBA" id="ARBA00022888"/>
    </source>
</evidence>
<dbReference type="Proteomes" id="UP000319103">
    <property type="component" value="Unassembled WGS sequence"/>
</dbReference>